<reference evidence="5 6" key="1">
    <citation type="submission" date="2018-08" db="EMBL/GenBank/DDBJ databases">
        <title>A genome reference for cultivated species of the human gut microbiota.</title>
        <authorList>
            <person name="Zou Y."/>
            <person name="Xue W."/>
            <person name="Luo G."/>
        </authorList>
    </citation>
    <scope>NUCLEOTIDE SEQUENCE [LARGE SCALE GENOMIC DNA]</scope>
    <source>
        <strain evidence="4 6">AF15-25</strain>
        <strain evidence="3 5">AF24-12</strain>
    </source>
</reference>
<evidence type="ECO:0000256" key="1">
    <source>
        <dbReference type="SAM" id="SignalP"/>
    </source>
</evidence>
<evidence type="ECO:0000313" key="4">
    <source>
        <dbReference type="EMBL" id="RGU98199.1"/>
    </source>
</evidence>
<feature type="signal peptide" evidence="1">
    <location>
        <begin position="1"/>
        <end position="19"/>
    </location>
</feature>
<evidence type="ECO:0000259" key="2">
    <source>
        <dbReference type="Pfam" id="PF13568"/>
    </source>
</evidence>
<organism evidence="3 5">
    <name type="scientific">Segatella copri</name>
    <dbReference type="NCBI Taxonomy" id="165179"/>
    <lineage>
        <taxon>Bacteria</taxon>
        <taxon>Pseudomonadati</taxon>
        <taxon>Bacteroidota</taxon>
        <taxon>Bacteroidia</taxon>
        <taxon>Bacteroidales</taxon>
        <taxon>Prevotellaceae</taxon>
        <taxon>Segatella</taxon>
    </lineage>
</organism>
<feature type="domain" description="Outer membrane protein beta-barrel" evidence="2">
    <location>
        <begin position="28"/>
        <end position="199"/>
    </location>
</feature>
<dbReference type="Pfam" id="PF13568">
    <property type="entry name" value="OMP_b-brl_2"/>
    <property type="match status" value="1"/>
</dbReference>
<evidence type="ECO:0000313" key="3">
    <source>
        <dbReference type="EMBL" id="RGS13356.1"/>
    </source>
</evidence>
<dbReference type="SUPFAM" id="SSF56925">
    <property type="entry name" value="OMPA-like"/>
    <property type="match status" value="1"/>
</dbReference>
<dbReference type="InterPro" id="IPR011250">
    <property type="entry name" value="OMP/PagP_B-barrel"/>
</dbReference>
<dbReference type="RefSeq" id="WP_118079606.1">
    <property type="nucleotide sequence ID" value="NZ_QRVA01000031.1"/>
</dbReference>
<dbReference type="EMBL" id="QRVA01000031">
    <property type="protein sequence ID" value="RGS13356.1"/>
    <property type="molecule type" value="Genomic_DNA"/>
</dbReference>
<dbReference type="AlphaFoldDB" id="A0A3R6EEB9"/>
<name>A0A3R6EEB9_9BACT</name>
<keyword evidence="1" id="KW-0732">Signal</keyword>
<dbReference type="InterPro" id="IPR025665">
    <property type="entry name" value="Beta-barrel_OMP_2"/>
</dbReference>
<dbReference type="Proteomes" id="UP000285236">
    <property type="component" value="Unassembled WGS sequence"/>
</dbReference>
<evidence type="ECO:0000313" key="6">
    <source>
        <dbReference type="Proteomes" id="UP000285236"/>
    </source>
</evidence>
<proteinExistence type="predicted"/>
<sequence>MKKIIIVAVCAFCALTASAQRASSSSSSFFSTEKAEGGVQFGIRAGLNMAGMAYEEDNVTVSTDNKTNWHVGIIADIPMMESLYVQTGLYLQNKGYKEKEGDYELTANPMYLEIPVLASYRYNFSDAAQLQINVGPYFAYGVGGKIKETDDGDEDKWDCFGDKGADWKRFDCGLQIGAGLTIAKNYYIGAAYEFGFSNIAKNSGDGKLKNKNWMFSVGYNF</sequence>
<dbReference type="Proteomes" id="UP000283872">
    <property type="component" value="Unassembled WGS sequence"/>
</dbReference>
<protein>
    <submittedName>
        <fullName evidence="3">PorT family protein</fullName>
    </submittedName>
</protein>
<dbReference type="EMBL" id="QRYP01000010">
    <property type="protein sequence ID" value="RGU98199.1"/>
    <property type="molecule type" value="Genomic_DNA"/>
</dbReference>
<feature type="chain" id="PRO_5041167837" evidence="1">
    <location>
        <begin position="20"/>
        <end position="221"/>
    </location>
</feature>
<evidence type="ECO:0000313" key="5">
    <source>
        <dbReference type="Proteomes" id="UP000283872"/>
    </source>
</evidence>
<comment type="caution">
    <text evidence="3">The sequence shown here is derived from an EMBL/GenBank/DDBJ whole genome shotgun (WGS) entry which is preliminary data.</text>
</comment>
<gene>
    <name evidence="4" type="ORF">DWW35_05680</name>
    <name evidence="3" type="ORF">DWY11_11535</name>
</gene>
<accession>A0A3R6EEB9</accession>